<name>A0ABN2ZN24_9ACTN</name>
<proteinExistence type="predicted"/>
<sequence>MSHSAENAPLPVMAKSAAQDWAQHMTAYMAQRAGFRLTESSVNPHFSPCVGRRDELANDGRYSLSYSVSGSVPLAQHPDAVRRIRDLLKERGFEVGSYRETAADGIDALLDAREPTSRYLVSAETAGGPDRLLLTVSTPCLLPPTAAGAAGTGSASSGPATG</sequence>
<organism evidence="1 2">
    <name type="scientific">Kitasatospora kazusensis</name>
    <dbReference type="NCBI Taxonomy" id="407974"/>
    <lineage>
        <taxon>Bacteria</taxon>
        <taxon>Bacillati</taxon>
        <taxon>Actinomycetota</taxon>
        <taxon>Actinomycetes</taxon>
        <taxon>Kitasatosporales</taxon>
        <taxon>Streptomycetaceae</taxon>
        <taxon>Kitasatospora</taxon>
    </lineage>
</organism>
<dbReference type="RefSeq" id="WP_344465489.1">
    <property type="nucleotide sequence ID" value="NZ_BAAANT010000016.1"/>
</dbReference>
<keyword evidence="2" id="KW-1185">Reference proteome</keyword>
<accession>A0ABN2ZN24</accession>
<evidence type="ECO:0000313" key="1">
    <source>
        <dbReference type="EMBL" id="GAA2144799.1"/>
    </source>
</evidence>
<reference evidence="1 2" key="1">
    <citation type="journal article" date="2019" name="Int. J. Syst. Evol. Microbiol.">
        <title>The Global Catalogue of Microorganisms (GCM) 10K type strain sequencing project: providing services to taxonomists for standard genome sequencing and annotation.</title>
        <authorList>
            <consortium name="The Broad Institute Genomics Platform"/>
            <consortium name="The Broad Institute Genome Sequencing Center for Infectious Disease"/>
            <person name="Wu L."/>
            <person name="Ma J."/>
        </authorList>
    </citation>
    <scope>NUCLEOTIDE SEQUENCE [LARGE SCALE GENOMIC DNA]</scope>
    <source>
        <strain evidence="1 2">JCM 14560</strain>
    </source>
</reference>
<gene>
    <name evidence="1" type="ORF">GCM10009760_32720</name>
</gene>
<comment type="caution">
    <text evidence="1">The sequence shown here is derived from an EMBL/GenBank/DDBJ whole genome shotgun (WGS) entry which is preliminary data.</text>
</comment>
<protein>
    <submittedName>
        <fullName evidence="1">Uncharacterized protein</fullName>
    </submittedName>
</protein>
<dbReference type="Proteomes" id="UP001422759">
    <property type="component" value="Unassembled WGS sequence"/>
</dbReference>
<dbReference type="EMBL" id="BAAANT010000016">
    <property type="protein sequence ID" value="GAA2144799.1"/>
    <property type="molecule type" value="Genomic_DNA"/>
</dbReference>
<evidence type="ECO:0000313" key="2">
    <source>
        <dbReference type="Proteomes" id="UP001422759"/>
    </source>
</evidence>